<dbReference type="Gene3D" id="3.30.160.620">
    <property type="match status" value="1"/>
</dbReference>
<name>A0ABV0IKW9_9MICC</name>
<reference evidence="1 2" key="1">
    <citation type="submission" date="2024-05" db="EMBL/GenBank/DDBJ databases">
        <authorList>
            <person name="Yi C."/>
        </authorList>
    </citation>
    <scope>NUCLEOTIDE SEQUENCE [LARGE SCALE GENOMIC DNA]</scope>
    <source>
        <strain evidence="1 2">XS13</strain>
    </source>
</reference>
<gene>
    <name evidence="1" type="ORF">ABDK96_13975</name>
</gene>
<accession>A0ABV0IKW9</accession>
<dbReference type="RefSeq" id="WP_347921507.1">
    <property type="nucleotide sequence ID" value="NZ_JBDXMX010000006.1"/>
</dbReference>
<comment type="caution">
    <text evidence="1">The sequence shown here is derived from an EMBL/GenBank/DDBJ whole genome shotgun (WGS) entry which is preliminary data.</text>
</comment>
<organism evidence="1 2">
    <name type="scientific">Citricoccus nitrophenolicus</name>
    <dbReference type="NCBI Taxonomy" id="863575"/>
    <lineage>
        <taxon>Bacteria</taxon>
        <taxon>Bacillati</taxon>
        <taxon>Actinomycetota</taxon>
        <taxon>Actinomycetes</taxon>
        <taxon>Micrococcales</taxon>
        <taxon>Micrococcaceae</taxon>
        <taxon>Citricoccus</taxon>
    </lineage>
</organism>
<proteinExistence type="predicted"/>
<dbReference type="Proteomes" id="UP001484097">
    <property type="component" value="Unassembled WGS sequence"/>
</dbReference>
<protein>
    <submittedName>
        <fullName evidence="1">Uncharacterized protein</fullName>
    </submittedName>
</protein>
<evidence type="ECO:0000313" key="2">
    <source>
        <dbReference type="Proteomes" id="UP001484097"/>
    </source>
</evidence>
<dbReference type="EMBL" id="JBDXMX010000006">
    <property type="protein sequence ID" value="MEO9248790.1"/>
    <property type="molecule type" value="Genomic_DNA"/>
</dbReference>
<keyword evidence="2" id="KW-1185">Reference proteome</keyword>
<evidence type="ECO:0000313" key="1">
    <source>
        <dbReference type="EMBL" id="MEO9248790.1"/>
    </source>
</evidence>
<sequence>MDGWPFAAEGRTVGEAVAELIDSLREYADEWDSHYRHAANHAENWVLVQLVKFSTDDQLNEWLELGGE</sequence>